<dbReference type="EMBL" id="GG657518">
    <property type="protein sequence ID" value="OAT14582.1"/>
    <property type="molecule type" value="Genomic_DNA"/>
</dbReference>
<sequence>YEHFIIFYFKDLKCAFCARDYKTSEHKYKVYLKRDKICQYTLLKYSNYKEKHASSSKE</sequence>
<dbReference type="RefSeq" id="XP_031581543.1">
    <property type="nucleotide sequence ID" value="XM_031725686.1"/>
</dbReference>
<evidence type="ECO:0000313" key="1">
    <source>
        <dbReference type="EMBL" id="OAT14582.1"/>
    </source>
</evidence>
<dbReference type="AlphaFoldDB" id="A0A179V7C4"/>
<dbReference type="Proteomes" id="UP000002038">
    <property type="component" value="Unassembled WGS sequence"/>
</dbReference>
<protein>
    <submittedName>
        <fullName evidence="1">Uncharacterized protein</fullName>
    </submittedName>
</protein>
<dbReference type="OrthoDB" id="6159472at2759"/>
<feature type="non-terminal residue" evidence="1">
    <location>
        <position position="1"/>
    </location>
</feature>
<dbReference type="VEuPathDB" id="FungiDB:BDBG_18103"/>
<proteinExistence type="predicted"/>
<feature type="non-terminal residue" evidence="1">
    <location>
        <position position="58"/>
    </location>
</feature>
<evidence type="ECO:0000313" key="2">
    <source>
        <dbReference type="Proteomes" id="UP000002038"/>
    </source>
</evidence>
<organism evidence="1 2">
    <name type="scientific">Blastomyces gilchristii (strain SLH14081)</name>
    <name type="common">Blastomyces dermatitidis</name>
    <dbReference type="NCBI Taxonomy" id="559298"/>
    <lineage>
        <taxon>Eukaryota</taxon>
        <taxon>Fungi</taxon>
        <taxon>Dikarya</taxon>
        <taxon>Ascomycota</taxon>
        <taxon>Pezizomycotina</taxon>
        <taxon>Eurotiomycetes</taxon>
        <taxon>Eurotiomycetidae</taxon>
        <taxon>Onygenales</taxon>
        <taxon>Ajellomycetaceae</taxon>
        <taxon>Blastomyces</taxon>
    </lineage>
</organism>
<dbReference type="KEGG" id="bgh:BDBG_18103"/>
<dbReference type="GeneID" id="42529581"/>
<reference evidence="2" key="1">
    <citation type="journal article" date="2015" name="PLoS Genet.">
        <title>The dynamic genome and transcriptome of the human fungal pathogen Blastomyces and close relative Emmonsia.</title>
        <authorList>
            <person name="Munoz J.F."/>
            <person name="Gauthier G.M."/>
            <person name="Desjardins C.A."/>
            <person name="Gallo J.E."/>
            <person name="Holder J."/>
            <person name="Sullivan T.D."/>
            <person name="Marty A.J."/>
            <person name="Carmen J.C."/>
            <person name="Chen Z."/>
            <person name="Ding L."/>
            <person name="Gujja S."/>
            <person name="Magrini V."/>
            <person name="Misas E."/>
            <person name="Mitreva M."/>
            <person name="Priest M."/>
            <person name="Saif S."/>
            <person name="Whiston E.A."/>
            <person name="Young S."/>
            <person name="Zeng Q."/>
            <person name="Goldman W.E."/>
            <person name="Mardis E.R."/>
            <person name="Taylor J.W."/>
            <person name="McEwen J.G."/>
            <person name="Clay O.K."/>
            <person name="Klein B.S."/>
            <person name="Cuomo C.A."/>
        </authorList>
    </citation>
    <scope>NUCLEOTIDE SEQUENCE [LARGE SCALE GENOMIC DNA]</scope>
    <source>
        <strain evidence="2">SLH14081</strain>
    </source>
</reference>
<name>A0A179V7C4_BLAGS</name>
<gene>
    <name evidence="1" type="ORF">BDBG_18103</name>
</gene>
<accession>A0A179V7C4</accession>
<keyword evidence="2" id="KW-1185">Reference proteome</keyword>